<evidence type="ECO:0000256" key="7">
    <source>
        <dbReference type="ARBA" id="ARBA00047942"/>
    </source>
</evidence>
<dbReference type="PRINTS" id="PR00507">
    <property type="entry name" value="N12N6MTFRASE"/>
</dbReference>
<dbReference type="SUPFAM" id="SSF53335">
    <property type="entry name" value="S-adenosyl-L-methionine-dependent methyltransferases"/>
    <property type="match status" value="1"/>
</dbReference>
<dbReference type="GO" id="GO:0008168">
    <property type="term" value="F:methyltransferase activity"/>
    <property type="evidence" value="ECO:0007669"/>
    <property type="project" value="UniProtKB-KW"/>
</dbReference>
<keyword evidence="2 12" id="KW-0489">Methyltransferase</keyword>
<evidence type="ECO:0000256" key="4">
    <source>
        <dbReference type="ARBA" id="ARBA00022691"/>
    </source>
</evidence>
<dbReference type="InterPro" id="IPR050953">
    <property type="entry name" value="N4_N6_ade-DNA_methylase"/>
</dbReference>
<dbReference type="Pfam" id="PF12950">
    <property type="entry name" value="TaqI_C"/>
    <property type="match status" value="1"/>
</dbReference>
<feature type="domain" description="TaqI-like C-terminal specificity" evidence="9">
    <location>
        <begin position="1036"/>
        <end position="1153"/>
    </location>
</feature>
<dbReference type="InterPro" id="IPR011639">
    <property type="entry name" value="MethylTrfase_TaqI-like_dom"/>
</dbReference>
<dbReference type="GO" id="GO:0032259">
    <property type="term" value="P:methylation"/>
    <property type="evidence" value="ECO:0007669"/>
    <property type="project" value="UniProtKB-KW"/>
</dbReference>
<dbReference type="InterPro" id="IPR056716">
    <property type="entry name" value="DUF7814"/>
</dbReference>
<evidence type="ECO:0000313" key="13">
    <source>
        <dbReference type="Proteomes" id="UP000606008"/>
    </source>
</evidence>
<evidence type="ECO:0000259" key="11">
    <source>
        <dbReference type="Pfam" id="PF25120"/>
    </source>
</evidence>
<evidence type="ECO:0000256" key="3">
    <source>
        <dbReference type="ARBA" id="ARBA00022679"/>
    </source>
</evidence>
<dbReference type="EMBL" id="WAEL01000005">
    <property type="protein sequence ID" value="NID11549.1"/>
    <property type="molecule type" value="Genomic_DNA"/>
</dbReference>
<dbReference type="Pfam" id="PF25120">
    <property type="entry name" value="DUF7814"/>
    <property type="match status" value="1"/>
</dbReference>
<dbReference type="Pfam" id="PF23653">
    <property type="entry name" value="DUF7149"/>
    <property type="match status" value="1"/>
</dbReference>
<feature type="domain" description="Type II methyltransferase M.TaqI-like" evidence="8">
    <location>
        <begin position="636"/>
        <end position="929"/>
    </location>
</feature>
<protein>
    <recommendedName>
        <fullName evidence="1">site-specific DNA-methyltransferase (adenine-specific)</fullName>
        <ecNumber evidence="1">2.1.1.72</ecNumber>
    </recommendedName>
</protein>
<evidence type="ECO:0000256" key="1">
    <source>
        <dbReference type="ARBA" id="ARBA00011900"/>
    </source>
</evidence>
<name>A0ABX0QN56_9BACT</name>
<dbReference type="EC" id="2.1.1.72" evidence="1"/>
<feature type="domain" description="DUF7814" evidence="11">
    <location>
        <begin position="244"/>
        <end position="471"/>
    </location>
</feature>
<evidence type="ECO:0000313" key="12">
    <source>
        <dbReference type="EMBL" id="NID11549.1"/>
    </source>
</evidence>
<keyword evidence="6" id="KW-0238">DNA-binding</keyword>
<dbReference type="PANTHER" id="PTHR33841">
    <property type="entry name" value="DNA METHYLTRANSFERASE YEEA-RELATED"/>
    <property type="match status" value="1"/>
</dbReference>
<comment type="catalytic activity">
    <reaction evidence="7">
        <text>a 2'-deoxyadenosine in DNA + S-adenosyl-L-methionine = an N(6)-methyl-2'-deoxyadenosine in DNA + S-adenosyl-L-homocysteine + H(+)</text>
        <dbReference type="Rhea" id="RHEA:15197"/>
        <dbReference type="Rhea" id="RHEA-COMP:12418"/>
        <dbReference type="Rhea" id="RHEA-COMP:12419"/>
        <dbReference type="ChEBI" id="CHEBI:15378"/>
        <dbReference type="ChEBI" id="CHEBI:57856"/>
        <dbReference type="ChEBI" id="CHEBI:59789"/>
        <dbReference type="ChEBI" id="CHEBI:90615"/>
        <dbReference type="ChEBI" id="CHEBI:90616"/>
        <dbReference type="EC" id="2.1.1.72"/>
    </reaction>
</comment>
<dbReference type="RefSeq" id="WP_166692529.1">
    <property type="nucleotide sequence ID" value="NZ_WAEL01000005.1"/>
</dbReference>
<evidence type="ECO:0000256" key="6">
    <source>
        <dbReference type="ARBA" id="ARBA00023125"/>
    </source>
</evidence>
<reference evidence="13" key="1">
    <citation type="submission" date="2019-09" db="EMBL/GenBank/DDBJ databases">
        <authorList>
            <person name="Jung D.-H."/>
        </authorList>
    </citation>
    <scope>NUCLEOTIDE SEQUENCE [LARGE SCALE GENOMIC DNA]</scope>
    <source>
        <strain evidence="13">JA-25</strain>
    </source>
</reference>
<reference evidence="13" key="2">
    <citation type="submission" date="2023-07" db="EMBL/GenBank/DDBJ databases">
        <authorList>
            <person name="Jung D.-H."/>
        </authorList>
    </citation>
    <scope>NUCLEOTIDE SEQUENCE [LARGE SCALE GENOMIC DNA]</scope>
    <source>
        <strain evidence="13">JA-25</strain>
    </source>
</reference>
<dbReference type="PANTHER" id="PTHR33841:SF1">
    <property type="entry name" value="DNA METHYLTRANSFERASE A"/>
    <property type="match status" value="1"/>
</dbReference>
<evidence type="ECO:0000259" key="9">
    <source>
        <dbReference type="Pfam" id="PF12950"/>
    </source>
</evidence>
<proteinExistence type="predicted"/>
<gene>
    <name evidence="12" type="ORF">F7231_15345</name>
</gene>
<keyword evidence="3" id="KW-0808">Transferase</keyword>
<keyword evidence="13" id="KW-1185">Reference proteome</keyword>
<dbReference type="InterPro" id="IPR023135">
    <property type="entry name" value="N6_DNA_MeTrfase_TaqI_C"/>
</dbReference>
<comment type="caution">
    <text evidence="12">The sequence shown here is derived from an EMBL/GenBank/DDBJ whole genome shotgun (WGS) entry which is preliminary data.</text>
</comment>
<keyword evidence="5" id="KW-0680">Restriction system</keyword>
<organism evidence="12 13">
    <name type="scientific">Fibrivirga algicola</name>
    <dbReference type="NCBI Taxonomy" id="2950420"/>
    <lineage>
        <taxon>Bacteria</taxon>
        <taxon>Pseudomonadati</taxon>
        <taxon>Bacteroidota</taxon>
        <taxon>Cytophagia</taxon>
        <taxon>Cytophagales</taxon>
        <taxon>Spirosomataceae</taxon>
        <taxon>Fibrivirga</taxon>
    </lineage>
</organism>
<feature type="domain" description="DUF7149" evidence="10">
    <location>
        <begin position="7"/>
        <end position="243"/>
    </location>
</feature>
<dbReference type="PROSITE" id="PS00092">
    <property type="entry name" value="N6_MTASE"/>
    <property type="match status" value="1"/>
</dbReference>
<evidence type="ECO:0000259" key="8">
    <source>
        <dbReference type="Pfam" id="PF07669"/>
    </source>
</evidence>
<evidence type="ECO:0000256" key="5">
    <source>
        <dbReference type="ARBA" id="ARBA00022747"/>
    </source>
</evidence>
<evidence type="ECO:0000256" key="2">
    <source>
        <dbReference type="ARBA" id="ARBA00022603"/>
    </source>
</evidence>
<dbReference type="Pfam" id="PF07669">
    <property type="entry name" value="Eco57I"/>
    <property type="match status" value="1"/>
</dbReference>
<evidence type="ECO:0000259" key="10">
    <source>
        <dbReference type="Pfam" id="PF23653"/>
    </source>
</evidence>
<dbReference type="InterPro" id="IPR055573">
    <property type="entry name" value="DUF7149"/>
</dbReference>
<dbReference type="InterPro" id="IPR025931">
    <property type="entry name" value="TaqI_C"/>
</dbReference>
<dbReference type="Proteomes" id="UP000606008">
    <property type="component" value="Unassembled WGS sequence"/>
</dbReference>
<accession>A0ABX0QN56</accession>
<dbReference type="InterPro" id="IPR002052">
    <property type="entry name" value="DNA_methylase_N6_adenine_CS"/>
</dbReference>
<sequence length="1212" mass="138483">MLLKSLTPTESLDKAYRLQSGNREQIDRFKLSFVKLLGLINEKESEENVKGHLMDFLKEVYYRDTHIVAPKGKTDFVIHAGKDATTPAGVLFEVKRPANRGEMITRQNLNAKAFHELLLYYFRERLDAHNNDIRYCVITNVYEWFIFDAAMIDRVFFRNVQLAKDYKAWASGQKVSINNDLFYNEIAKPFLAALNEELPFTYFDLRDFQTIVTDSDPANDKALLPLYKVLSPTHLLKLPTATDSNRLNPKFYAELLHLIGLEEVKDGGKKVIRRKEAGKRDEGSLLENALAELDSSGKFYQLHDRGQYGANIDEQMFSVALELCITWINRVLFLKLLESQLVTYHNGNKDYAFLNRETIPDFDELNKLFFRVLARKPSERQATIQAKFGRVPYLNSSLFEITDLENDTLGINQLDNGQTLPLLRQSVLNDNQTYRTAKALPTLAYLFAFLEAYDFASESREVIQEKNQTLINASVLGLIFEKINGYKDGSFYTPGFITEYMCRETIRRAVVQKFNDAKGWDCADFAALENKDLDRAEANALINEIRICDPAVGSGHFLVSALNELIAVKSDLGILQDQTGKRIKDYTVSILNDELIVQDEDELPFQYVLGVTDKPTAERQRVQKTLFHEKQTIIENCLFGVDINPNSVKICRLRLWIELLKNAYYTDKSGFTELETLPNIDINIKQGNSLLSKFSLTEDLSDVFRKQKFSLRTYKDAVAAYKEAKSKEAKADLLRFINEIKSQFRETVSNRDPKRKKIADLRGQRVLLANNIDMFGNPIKDPKLVAVEIIRTEKYIEQIEAEIAAIENNASYRGSFEWRFEFPEVLNDKGDFVGFDAVIGNPPYKMIQPHNTSENEIALMRKSFEIADFKIDLFHLFYQAGVNILISNGLLSYITPSSLLNNVYVSKLRKWLIDRNQVILIGVAEQKVFADADVHTAIFMFHKCSEVKPNFRIKLTTELEIAIQGEEKFREIEQIKFGSDINGIWNLLVDESNYQIIHKINAFTPLSKLAVINRGLITGDRNKYFSASQLDIRYVPILTGGDIFRYRNNEPAEYVLFIKPKTSGGCWDRAVHLSTHKICIRQIGKEPTATLISHPYAVTGNIFTVIAQSEKLESYILGLINSKLIKYYWTIMFSDFKDSFPQVTIASISQIPVPNNNQPLQDQITVMVNQILTVKAANLAANTSALEGEIDQLVYALYGLTGEEIAIVEEKY</sequence>
<keyword evidence="4" id="KW-0949">S-adenosyl-L-methionine</keyword>
<dbReference type="Gene3D" id="3.90.220.10">
    <property type="entry name" value="Adenine-n6-DNA-methyltransferase Taqi, Chain A, domain 2"/>
    <property type="match status" value="1"/>
</dbReference>
<dbReference type="Gene3D" id="3.40.50.150">
    <property type="entry name" value="Vaccinia Virus protein VP39"/>
    <property type="match status" value="2"/>
</dbReference>
<dbReference type="InterPro" id="IPR029063">
    <property type="entry name" value="SAM-dependent_MTases_sf"/>
</dbReference>